<name>A0A0N0PDG9_PAPMA</name>
<keyword evidence="2" id="KW-1185">Reference proteome</keyword>
<organism evidence="1 2">
    <name type="scientific">Papilio machaon</name>
    <name type="common">Old World swallowtail butterfly</name>
    <dbReference type="NCBI Taxonomy" id="76193"/>
    <lineage>
        <taxon>Eukaryota</taxon>
        <taxon>Metazoa</taxon>
        <taxon>Ecdysozoa</taxon>
        <taxon>Arthropoda</taxon>
        <taxon>Hexapoda</taxon>
        <taxon>Insecta</taxon>
        <taxon>Pterygota</taxon>
        <taxon>Neoptera</taxon>
        <taxon>Endopterygota</taxon>
        <taxon>Lepidoptera</taxon>
        <taxon>Glossata</taxon>
        <taxon>Ditrysia</taxon>
        <taxon>Papilionoidea</taxon>
        <taxon>Papilionidae</taxon>
        <taxon>Papilioninae</taxon>
        <taxon>Papilio</taxon>
    </lineage>
</organism>
<dbReference type="SUPFAM" id="SSF100895">
    <property type="entry name" value="Kazal-type serine protease inhibitors"/>
    <property type="match status" value="1"/>
</dbReference>
<dbReference type="InterPro" id="IPR036058">
    <property type="entry name" value="Kazal_dom_sf"/>
</dbReference>
<evidence type="ECO:0000313" key="1">
    <source>
        <dbReference type="EMBL" id="KPJ15632.1"/>
    </source>
</evidence>
<sequence>MTLVYVLRISTSYGIEIPVGITFISCLKCNIKCPNDDKFECGLDMENSVYKLFNNACSMRAYSRCTGNEYIPVPLSSCMKRHNSIIIRKMFRTLYDEVCPTFCPEYYRPVCGVSKLRDYEYKTFRNGCYLDLVNCRGMEDFSYQEVSLKYCPNHYMKNIFTEQLITSNMKSYKEFLS</sequence>
<evidence type="ECO:0000313" key="2">
    <source>
        <dbReference type="Proteomes" id="UP000053240"/>
    </source>
</evidence>
<reference evidence="1 2" key="1">
    <citation type="journal article" date="2015" name="Nat. Commun.">
        <title>Outbred genome sequencing and CRISPR/Cas9 gene editing in butterflies.</title>
        <authorList>
            <person name="Li X."/>
            <person name="Fan D."/>
            <person name="Zhang W."/>
            <person name="Liu G."/>
            <person name="Zhang L."/>
            <person name="Zhao L."/>
            <person name="Fang X."/>
            <person name="Chen L."/>
            <person name="Dong Y."/>
            <person name="Chen Y."/>
            <person name="Ding Y."/>
            <person name="Zhao R."/>
            <person name="Feng M."/>
            <person name="Zhu Y."/>
            <person name="Feng Y."/>
            <person name="Jiang X."/>
            <person name="Zhu D."/>
            <person name="Xiang H."/>
            <person name="Feng X."/>
            <person name="Li S."/>
            <person name="Wang J."/>
            <person name="Zhang G."/>
            <person name="Kronforst M.R."/>
            <person name="Wang W."/>
        </authorList>
    </citation>
    <scope>NUCLEOTIDE SEQUENCE [LARGE SCALE GENOMIC DNA]</scope>
    <source>
        <strain evidence="1">Ya'a_city_454_Pm</strain>
        <tissue evidence="1">Whole body</tissue>
    </source>
</reference>
<proteinExistence type="predicted"/>
<dbReference type="Gene3D" id="3.30.60.30">
    <property type="match status" value="1"/>
</dbReference>
<dbReference type="InParanoid" id="A0A0N0PDG9"/>
<dbReference type="EMBL" id="KQ460366">
    <property type="protein sequence ID" value="KPJ15632.1"/>
    <property type="molecule type" value="Genomic_DNA"/>
</dbReference>
<dbReference type="AlphaFoldDB" id="A0A0N0PDG9"/>
<accession>A0A0N0PDG9</accession>
<protein>
    <recommendedName>
        <fullName evidence="3">Kazal-like domain-containing protein</fullName>
    </recommendedName>
</protein>
<evidence type="ECO:0008006" key="3">
    <source>
        <dbReference type="Google" id="ProtNLM"/>
    </source>
</evidence>
<gene>
    <name evidence="1" type="ORF">RR48_04849</name>
</gene>
<dbReference type="Proteomes" id="UP000053240">
    <property type="component" value="Unassembled WGS sequence"/>
</dbReference>